<dbReference type="InterPro" id="IPR037026">
    <property type="entry name" value="Vgr_OB-fold_dom_sf"/>
</dbReference>
<sequence>MPMKATQTNREVAVTSTLGKDGLLFRAMHGREELGRLFEFRLQLLSERPDIVASTLLGTEMSTRLAAADGSTREFNGIVSQFSVVDYRPEDRLTYYEAIVRPRLWLLTRSSHCRFFYKKSVREIVKALLEEGKVDYEDKCTASYPKLDNCVQYGETDFDFFSRLLEREGIYYYFIHQGGKDKLVLGDSTTAYTSMPNYGEISFNPWLKGQESALAECIYRWRAHATITPTLSQVNAFDFRNANSSVNQGLIARATVRDGKSIHATEDYTILYTTEEDGRRYAQARVDAHHVQAEHVQGRSSARGMFPGGVFKLTGHPRDDQNSHFLVTEAAYEVESDHYAAVESAGERPRRVFDCTFSAIPKSSTYRLRPVTAKPRVGLQTARVVAPGSDGIETDRYGEVKVQFHWEQFNPPRQSEQTQRCWVRVAQNWAGKGWGTMFLPRVGQEVVVAFLDDDIDHPVIVGSVYNSANNPPYTMPENAAVSTIRTASVGDGKKDRNELRFNDKNLQMLVYTGGRFDSYVKKNAYTWVGEDKHLIVEGKELVKVGSRHLSVSESQSVKIGGNASLKAGMDVLHKAGLNYVVDSGAVVHLKGGVQAVIEAGAMLTLKAGGSFITVNAAGVQISGPIVGLNSGGAAGAGSGGSPESPSEPRKADDGSSVK</sequence>
<accession>A0ABD4DUY3</accession>
<dbReference type="Gene3D" id="2.30.110.50">
    <property type="match status" value="1"/>
</dbReference>
<dbReference type="NCBIfam" id="TIGR01646">
    <property type="entry name" value="vgr_GE"/>
    <property type="match status" value="1"/>
</dbReference>
<dbReference type="InterPro" id="IPR017847">
    <property type="entry name" value="T6SS_RhsGE_Vgr_subset"/>
</dbReference>
<dbReference type="NCBIfam" id="TIGR03361">
    <property type="entry name" value="VI_Rhs_Vgr"/>
    <property type="match status" value="1"/>
</dbReference>
<dbReference type="SUPFAM" id="SSF69255">
    <property type="entry name" value="gp5 N-terminal domain-like"/>
    <property type="match status" value="1"/>
</dbReference>
<dbReference type="EMBL" id="LPAD01000100">
    <property type="protein sequence ID" value="KVN76735.1"/>
    <property type="molecule type" value="Genomic_DNA"/>
</dbReference>
<proteinExistence type="inferred from homology"/>
<reference evidence="7 8" key="1">
    <citation type="submission" date="2015-11" db="EMBL/GenBank/DDBJ databases">
        <title>Expanding the genomic diversity of Burkholderia species for the development of highly accurate diagnostics.</title>
        <authorList>
            <person name="Sahl J."/>
            <person name="Keim P."/>
            <person name="Wagner D."/>
        </authorList>
    </citation>
    <scope>NUCLEOTIDE SEQUENCE [LARGE SCALE GENOMIC DNA]</scope>
    <source>
        <strain evidence="7 8">MSMB1585WGS</strain>
    </source>
</reference>
<evidence type="ECO:0000313" key="7">
    <source>
        <dbReference type="EMBL" id="KVN76735.1"/>
    </source>
</evidence>
<dbReference type="InterPro" id="IPR006531">
    <property type="entry name" value="Gp5/Vgr_OB"/>
</dbReference>
<dbReference type="AlphaFoldDB" id="A0ABD4DUY3"/>
<dbReference type="InterPro" id="IPR050708">
    <property type="entry name" value="T6SS_VgrG/RHS"/>
</dbReference>
<evidence type="ECO:0000313" key="8">
    <source>
        <dbReference type="Proteomes" id="UP000057910"/>
    </source>
</evidence>
<dbReference type="GO" id="GO:0005576">
    <property type="term" value="C:extracellular region"/>
    <property type="evidence" value="ECO:0007669"/>
    <property type="project" value="UniProtKB-SubCell"/>
</dbReference>
<dbReference type="InterPro" id="IPR054030">
    <property type="entry name" value="Gp5_Vgr_C"/>
</dbReference>
<feature type="domain" description="Gp5/Type VI secretion system Vgr C-terminal trimerisation" evidence="6">
    <location>
        <begin position="482"/>
        <end position="584"/>
    </location>
</feature>
<comment type="caution">
    <text evidence="7">The sequence shown here is derived from an EMBL/GenBank/DDBJ whole genome shotgun (WGS) entry which is preliminary data.</text>
</comment>
<feature type="compositionally biased region" description="Basic and acidic residues" evidence="4">
    <location>
        <begin position="646"/>
        <end position="658"/>
    </location>
</feature>
<dbReference type="PANTHER" id="PTHR32305">
    <property type="match status" value="1"/>
</dbReference>
<dbReference type="Proteomes" id="UP000057910">
    <property type="component" value="Unassembled WGS sequence"/>
</dbReference>
<keyword evidence="3" id="KW-0964">Secreted</keyword>
<dbReference type="Gene3D" id="4.10.220.110">
    <property type="match status" value="1"/>
</dbReference>
<dbReference type="Pfam" id="PF22178">
    <property type="entry name" value="Gp5_trimer_C"/>
    <property type="match status" value="1"/>
</dbReference>
<evidence type="ECO:0000256" key="2">
    <source>
        <dbReference type="ARBA" id="ARBA00005558"/>
    </source>
</evidence>
<dbReference type="Pfam" id="PF04717">
    <property type="entry name" value="Phage_base_V"/>
    <property type="match status" value="1"/>
</dbReference>
<evidence type="ECO:0000259" key="6">
    <source>
        <dbReference type="Pfam" id="PF22178"/>
    </source>
</evidence>
<dbReference type="SUPFAM" id="SSF69349">
    <property type="entry name" value="Phage fibre proteins"/>
    <property type="match status" value="1"/>
</dbReference>
<evidence type="ECO:0000259" key="5">
    <source>
        <dbReference type="Pfam" id="PF04717"/>
    </source>
</evidence>
<evidence type="ECO:0000256" key="1">
    <source>
        <dbReference type="ARBA" id="ARBA00004613"/>
    </source>
</evidence>
<dbReference type="SUPFAM" id="SSF69279">
    <property type="entry name" value="Phage tail proteins"/>
    <property type="match status" value="2"/>
</dbReference>
<feature type="domain" description="Gp5/Type VI secretion system Vgr protein OB-fold" evidence="5">
    <location>
        <begin position="399"/>
        <end position="465"/>
    </location>
</feature>
<gene>
    <name evidence="7" type="ORF">WJ68_25100</name>
</gene>
<comment type="subcellular location">
    <subcellularLocation>
        <location evidence="1">Secreted</location>
    </subcellularLocation>
</comment>
<dbReference type="Gene3D" id="2.40.50.230">
    <property type="entry name" value="Gp5 N-terminal domain"/>
    <property type="match status" value="1"/>
</dbReference>
<evidence type="ECO:0000256" key="3">
    <source>
        <dbReference type="ARBA" id="ARBA00022525"/>
    </source>
</evidence>
<name>A0ABD4DUY3_9BURK</name>
<dbReference type="PANTHER" id="PTHR32305:SF15">
    <property type="entry name" value="PROTEIN RHSA-RELATED"/>
    <property type="match status" value="1"/>
</dbReference>
<dbReference type="Pfam" id="PF05954">
    <property type="entry name" value="Phage_GPD"/>
    <property type="match status" value="1"/>
</dbReference>
<organism evidence="7 8">
    <name type="scientific">Burkholderia ubonensis</name>
    <dbReference type="NCBI Taxonomy" id="101571"/>
    <lineage>
        <taxon>Bacteria</taxon>
        <taxon>Pseudomonadati</taxon>
        <taxon>Pseudomonadota</taxon>
        <taxon>Betaproteobacteria</taxon>
        <taxon>Burkholderiales</taxon>
        <taxon>Burkholderiaceae</taxon>
        <taxon>Burkholderia</taxon>
        <taxon>Burkholderia cepacia complex</taxon>
    </lineage>
</organism>
<dbReference type="Gene3D" id="3.55.50.10">
    <property type="entry name" value="Baseplate protein-like domains"/>
    <property type="match status" value="1"/>
</dbReference>
<protein>
    <submittedName>
        <fullName evidence="7">Type VI secretion system Vgr family protein</fullName>
    </submittedName>
</protein>
<feature type="region of interest" description="Disordered" evidence="4">
    <location>
        <begin position="632"/>
        <end position="658"/>
    </location>
</feature>
<comment type="similarity">
    <text evidence="2">Belongs to the VgrG protein family.</text>
</comment>
<dbReference type="InterPro" id="IPR006533">
    <property type="entry name" value="T6SS_Vgr_RhsGE"/>
</dbReference>
<evidence type="ECO:0000256" key="4">
    <source>
        <dbReference type="SAM" id="MobiDB-lite"/>
    </source>
</evidence>